<feature type="compositionally biased region" description="Acidic residues" evidence="7">
    <location>
        <begin position="199"/>
        <end position="217"/>
    </location>
</feature>
<feature type="compositionally biased region" description="Basic residues" evidence="7">
    <location>
        <begin position="238"/>
        <end position="249"/>
    </location>
</feature>
<comment type="subcellular location">
    <subcellularLocation>
        <location evidence="1">Nucleus</location>
    </subcellularLocation>
</comment>
<dbReference type="InterPro" id="IPR017956">
    <property type="entry name" value="AT_hook_DNA-bd_motif"/>
</dbReference>
<keyword evidence="6" id="KW-0539">Nucleus</keyword>
<feature type="compositionally biased region" description="Polar residues" evidence="7">
    <location>
        <begin position="265"/>
        <end position="274"/>
    </location>
</feature>
<feature type="compositionally biased region" description="Basic and acidic residues" evidence="7">
    <location>
        <begin position="464"/>
        <end position="474"/>
    </location>
</feature>
<evidence type="ECO:0000313" key="9">
    <source>
        <dbReference type="Proteomes" id="UP000298787"/>
    </source>
</evidence>
<dbReference type="PANTHER" id="PTHR23341">
    <property type="entry name" value="HIGH MOBILITY GROUP PROTEINS HMG-A AND C"/>
    <property type="match status" value="1"/>
</dbReference>
<feature type="compositionally biased region" description="Polar residues" evidence="7">
    <location>
        <begin position="225"/>
        <end position="236"/>
    </location>
</feature>
<evidence type="ECO:0000256" key="3">
    <source>
        <dbReference type="ARBA" id="ARBA00023015"/>
    </source>
</evidence>
<feature type="compositionally biased region" description="Polar residues" evidence="7">
    <location>
        <begin position="312"/>
        <end position="321"/>
    </location>
</feature>
<dbReference type="STRING" id="240159.A0A4U5VJC4"/>
<feature type="compositionally biased region" description="Basic residues" evidence="7">
    <location>
        <begin position="454"/>
        <end position="463"/>
    </location>
</feature>
<accession>A0A4U5VJC4</accession>
<dbReference type="AlphaFoldDB" id="A0A4U5VJC4"/>
<dbReference type="Proteomes" id="UP000298787">
    <property type="component" value="Chromosome 20"/>
</dbReference>
<dbReference type="PANTHER" id="PTHR23341:SF1">
    <property type="entry name" value="HIGH MOBILITY GROUP PROTEIN HMG-I_HMG-Y"/>
    <property type="match status" value="1"/>
</dbReference>
<name>A0A4U5VJC4_COLLU</name>
<sequence length="703" mass="78165">MTETDRQIEVLKTKWKKKMKKKKKRDSSADPAPVLCSCVWLVAQTLSIRIALQCSSEEGKKAYISNLCTALFCTHTKKRLTGLFQLKRKYSCHNRAACYSLFYKTSRGAHKTGTEENISKHGDKEEAERGSLISHTGSKRLRVLCAFVESHVCLHLRLIMHVALVIFKNCSRVFLSFRNAARERSARTVCMQRYEVEEEIQADGSSMEEESMAETEQGDAGSNGGESSMDMSNNNPPKRGRGRPQGSKKLKVCVTDVNLMELVSGISNGGSTQPHRGRGRPRLSKQIEQQGSGDDTDNSVQTPRRPGRPKGSKNQASNKDTLMTDHSPKKRGRPKKSLDKSTHEKVDDEDLPNGGSDTPKPGRGRPKGSTKRKMESLTSGGVDEGSSVTPRKRGRPKGSLNKTHRLGKEESSGGETDVDESLNSMKRRRGRLRKVEVNNTRESTQDTSNSISKVARRGRGRPRKNIEHSSRDKQGLITDGSQPVKRGRGRPKGSLNKKPPAYKVHGKVGRPRRVHVPPARGKRGRPRKQPAKRGRPRKYPLPSPEELKKPKVWKPLGRPRKYPRVDPPEGVPPAPRRSRGRPRKSASKKGAHLRKSLPTTVLSPRSDGSPRKRGRPPSTPKIEADAPRKKRGRPKGSVNKNKARSETQLDSALSKSDLSAVEAEHKGECLEQKHETDTTTVEHQGDTEEILEQEAGFEVSNQA</sequence>
<feature type="compositionally biased region" description="Polar residues" evidence="7">
    <location>
        <begin position="437"/>
        <end position="452"/>
    </location>
</feature>
<gene>
    <name evidence="8" type="ORF">D9C73_023254</name>
</gene>
<evidence type="ECO:0000256" key="2">
    <source>
        <dbReference type="ARBA" id="ARBA00010812"/>
    </source>
</evidence>
<feature type="region of interest" description="Disordered" evidence="7">
    <location>
        <begin position="265"/>
        <end position="703"/>
    </location>
</feature>
<dbReference type="GO" id="GO:0006355">
    <property type="term" value="P:regulation of DNA-templated transcription"/>
    <property type="evidence" value="ECO:0007669"/>
    <property type="project" value="TreeGrafter"/>
</dbReference>
<dbReference type="GO" id="GO:0005634">
    <property type="term" value="C:nucleus"/>
    <property type="evidence" value="ECO:0007669"/>
    <property type="project" value="UniProtKB-SubCell"/>
</dbReference>
<feature type="compositionally biased region" description="Basic residues" evidence="7">
    <location>
        <begin position="362"/>
        <end position="371"/>
    </location>
</feature>
<dbReference type="GO" id="GO:0003712">
    <property type="term" value="F:transcription coregulator activity"/>
    <property type="evidence" value="ECO:0007669"/>
    <property type="project" value="TreeGrafter"/>
</dbReference>
<proteinExistence type="inferred from homology"/>
<evidence type="ECO:0000256" key="5">
    <source>
        <dbReference type="ARBA" id="ARBA00023163"/>
    </source>
</evidence>
<feature type="compositionally biased region" description="Basic and acidic residues" evidence="7">
    <location>
        <begin position="662"/>
        <end position="677"/>
    </location>
</feature>
<dbReference type="SMART" id="SM00384">
    <property type="entry name" value="AT_hook"/>
    <property type="match status" value="15"/>
</dbReference>
<reference evidence="8 9" key="1">
    <citation type="submission" date="2019-01" db="EMBL/GenBank/DDBJ databases">
        <title>Genome Assembly of Collichthys lucidus.</title>
        <authorList>
            <person name="Cai M."/>
            <person name="Xiao S."/>
        </authorList>
    </citation>
    <scope>NUCLEOTIDE SEQUENCE [LARGE SCALE GENOMIC DNA]</scope>
    <source>
        <strain evidence="8">JT15FE1705JMU</strain>
        <tissue evidence="8">Muscle</tissue>
    </source>
</reference>
<evidence type="ECO:0000313" key="8">
    <source>
        <dbReference type="EMBL" id="TKS88316.1"/>
    </source>
</evidence>
<feature type="compositionally biased region" description="Basic residues" evidence="7">
    <location>
        <begin position="576"/>
        <end position="595"/>
    </location>
</feature>
<dbReference type="PRINTS" id="PR00929">
    <property type="entry name" value="ATHOOK"/>
</dbReference>
<evidence type="ECO:0000256" key="7">
    <source>
        <dbReference type="SAM" id="MobiDB-lite"/>
    </source>
</evidence>
<evidence type="ECO:0000256" key="1">
    <source>
        <dbReference type="ARBA" id="ARBA00004123"/>
    </source>
</evidence>
<feature type="compositionally biased region" description="Low complexity" evidence="7">
    <location>
        <begin position="649"/>
        <end position="660"/>
    </location>
</feature>
<feature type="compositionally biased region" description="Basic residues" evidence="7">
    <location>
        <begin position="504"/>
        <end position="538"/>
    </location>
</feature>
<evidence type="ECO:0000256" key="6">
    <source>
        <dbReference type="ARBA" id="ARBA00023242"/>
    </source>
</evidence>
<dbReference type="GO" id="GO:0003677">
    <property type="term" value="F:DNA binding"/>
    <property type="evidence" value="ECO:0007669"/>
    <property type="project" value="UniProtKB-KW"/>
</dbReference>
<keyword evidence="4" id="KW-0238">DNA-binding</keyword>
<protein>
    <recommendedName>
        <fullName evidence="10">Chromosomal protein D1-like</fullName>
    </recommendedName>
</protein>
<keyword evidence="5" id="KW-0804">Transcription</keyword>
<dbReference type="EMBL" id="CM014097">
    <property type="protein sequence ID" value="TKS88316.1"/>
    <property type="molecule type" value="Genomic_DNA"/>
</dbReference>
<keyword evidence="3" id="KW-0805">Transcription regulation</keyword>
<organism evidence="8 9">
    <name type="scientific">Collichthys lucidus</name>
    <name type="common">Big head croaker</name>
    <name type="synonym">Sciaena lucida</name>
    <dbReference type="NCBI Taxonomy" id="240159"/>
    <lineage>
        <taxon>Eukaryota</taxon>
        <taxon>Metazoa</taxon>
        <taxon>Chordata</taxon>
        <taxon>Craniata</taxon>
        <taxon>Vertebrata</taxon>
        <taxon>Euteleostomi</taxon>
        <taxon>Actinopterygii</taxon>
        <taxon>Neopterygii</taxon>
        <taxon>Teleostei</taxon>
        <taxon>Neoteleostei</taxon>
        <taxon>Acanthomorphata</taxon>
        <taxon>Eupercaria</taxon>
        <taxon>Sciaenidae</taxon>
        <taxon>Collichthys</taxon>
    </lineage>
</organism>
<evidence type="ECO:0000256" key="4">
    <source>
        <dbReference type="ARBA" id="ARBA00023125"/>
    </source>
</evidence>
<dbReference type="GO" id="GO:0010557">
    <property type="term" value="P:positive regulation of macromolecule biosynthetic process"/>
    <property type="evidence" value="ECO:0007669"/>
    <property type="project" value="UniProtKB-ARBA"/>
</dbReference>
<feature type="compositionally biased region" description="Basic and acidic residues" evidence="7">
    <location>
        <begin position="336"/>
        <end position="346"/>
    </location>
</feature>
<evidence type="ECO:0008006" key="10">
    <source>
        <dbReference type="Google" id="ProtNLM"/>
    </source>
</evidence>
<keyword evidence="9" id="KW-1185">Reference proteome</keyword>
<comment type="similarity">
    <text evidence="2">Belongs to the HMGA family.</text>
</comment>
<feature type="region of interest" description="Disordered" evidence="7">
    <location>
        <begin position="199"/>
        <end position="249"/>
    </location>
</feature>
<feature type="compositionally biased region" description="Polar residues" evidence="7">
    <location>
        <begin position="286"/>
        <end position="302"/>
    </location>
</feature>